<feature type="transmembrane region" description="Helical" evidence="1">
    <location>
        <begin position="175"/>
        <end position="200"/>
    </location>
</feature>
<dbReference type="OrthoDB" id="9784844at2"/>
<name>A0A2S6HW97_9FIRM</name>
<protein>
    <submittedName>
        <fullName evidence="2">Uncharacterized protein DUF975</fullName>
    </submittedName>
</protein>
<dbReference type="EMBL" id="PTJA01000003">
    <property type="protein sequence ID" value="PPK82133.1"/>
    <property type="molecule type" value="Genomic_DNA"/>
</dbReference>
<organism evidence="2 3">
    <name type="scientific">Lacrimispora xylanisolvens</name>
    <dbReference type="NCBI Taxonomy" id="384636"/>
    <lineage>
        <taxon>Bacteria</taxon>
        <taxon>Bacillati</taxon>
        <taxon>Bacillota</taxon>
        <taxon>Clostridia</taxon>
        <taxon>Lachnospirales</taxon>
        <taxon>Lachnospiraceae</taxon>
        <taxon>Lacrimispora</taxon>
    </lineage>
</organism>
<accession>A0A2S6HW97</accession>
<feature type="transmembrane region" description="Helical" evidence="1">
    <location>
        <begin position="21"/>
        <end position="42"/>
    </location>
</feature>
<dbReference type="Proteomes" id="UP000237749">
    <property type="component" value="Unassembled WGS sequence"/>
</dbReference>
<gene>
    <name evidence="2" type="ORF">BXY41_103348</name>
</gene>
<keyword evidence="1" id="KW-0812">Transmembrane</keyword>
<comment type="caution">
    <text evidence="2">The sequence shown here is derived from an EMBL/GenBank/DDBJ whole genome shotgun (WGS) entry which is preliminary data.</text>
</comment>
<proteinExistence type="predicted"/>
<reference evidence="2 3" key="1">
    <citation type="submission" date="2018-02" db="EMBL/GenBank/DDBJ databases">
        <title>Genomic Encyclopedia of Archaeal and Bacterial Type Strains, Phase II (KMG-II): from individual species to whole genera.</title>
        <authorList>
            <person name="Goeker M."/>
        </authorList>
    </citation>
    <scope>NUCLEOTIDE SEQUENCE [LARGE SCALE GENOMIC DNA]</scope>
    <source>
        <strain evidence="2 3">DSM 3808</strain>
    </source>
</reference>
<dbReference type="RefSeq" id="WP_104436180.1">
    <property type="nucleotide sequence ID" value="NZ_PTJA01000003.1"/>
</dbReference>
<dbReference type="AlphaFoldDB" id="A0A2S6HW97"/>
<evidence type="ECO:0000313" key="2">
    <source>
        <dbReference type="EMBL" id="PPK82133.1"/>
    </source>
</evidence>
<evidence type="ECO:0000313" key="3">
    <source>
        <dbReference type="Proteomes" id="UP000237749"/>
    </source>
</evidence>
<feature type="transmembrane region" description="Helical" evidence="1">
    <location>
        <begin position="114"/>
        <end position="140"/>
    </location>
</feature>
<dbReference type="InterPro" id="IPR010380">
    <property type="entry name" value="DUF975"/>
</dbReference>
<sequence length="217" mass="25186">MNREVLKADAKNAMKQALISPYLVTVIMGIILTVLSVIQMFLDKWQKILEDSGAGADQWRSYILFSIVFLIVYFIISMLLEFGYQSYCLKVSKRDESMSYGDLFSSASYFFKAFGLYFMIGVFVTLWSLLLIIPGIIAALRYSQAIFIMVENPEKGIFQCIEESKDMMDGRLWEYFVLELSFILWHLLALVTCTLAYIYVYPYMTVTLANYYNEIKE</sequence>
<feature type="transmembrane region" description="Helical" evidence="1">
    <location>
        <begin position="62"/>
        <end position="84"/>
    </location>
</feature>
<keyword evidence="1" id="KW-1133">Transmembrane helix</keyword>
<keyword evidence="1" id="KW-0472">Membrane</keyword>
<dbReference type="Pfam" id="PF06161">
    <property type="entry name" value="DUF975"/>
    <property type="match status" value="1"/>
</dbReference>
<dbReference type="PANTHER" id="PTHR40076">
    <property type="entry name" value="MEMBRANE PROTEIN-RELATED"/>
    <property type="match status" value="1"/>
</dbReference>
<keyword evidence="3" id="KW-1185">Reference proteome</keyword>
<dbReference type="PANTHER" id="PTHR40076:SF1">
    <property type="entry name" value="MEMBRANE PROTEIN"/>
    <property type="match status" value="1"/>
</dbReference>
<evidence type="ECO:0000256" key="1">
    <source>
        <dbReference type="SAM" id="Phobius"/>
    </source>
</evidence>